<dbReference type="InterPro" id="IPR018800">
    <property type="entry name" value="PRCC"/>
</dbReference>
<feature type="compositionally biased region" description="Basic and acidic residues" evidence="1">
    <location>
        <begin position="54"/>
        <end position="93"/>
    </location>
</feature>
<name>A0A1E3Q5N0_LIPST</name>
<evidence type="ECO:0000313" key="3">
    <source>
        <dbReference type="Proteomes" id="UP000094385"/>
    </source>
</evidence>
<evidence type="ECO:0000313" key="2">
    <source>
        <dbReference type="EMBL" id="ODQ72920.1"/>
    </source>
</evidence>
<keyword evidence="3" id="KW-1185">Reference proteome</keyword>
<accession>A0A1E3Q5N0</accession>
<dbReference type="AlphaFoldDB" id="A0A1E3Q5N0"/>
<evidence type="ECO:0000256" key="1">
    <source>
        <dbReference type="SAM" id="MobiDB-lite"/>
    </source>
</evidence>
<dbReference type="OrthoDB" id="4094452at2759"/>
<proteinExistence type="predicted"/>
<dbReference type="EMBL" id="KV454294">
    <property type="protein sequence ID" value="ODQ72920.1"/>
    <property type="molecule type" value="Genomic_DNA"/>
</dbReference>
<dbReference type="Proteomes" id="UP000094385">
    <property type="component" value="Unassembled WGS sequence"/>
</dbReference>
<sequence length="290" mass="31939">MSRVYSDRSITSLSMSLPVKPDTPIYNNGTVKRTAIQPFFAVKKRAKTGSKSGRISDSDHRTKNEPSASHSKDKSLLIEANNDFKSREKRTNTDDATENDPVDTIPMKKRKSRLAGMSLDLGLVDESDKKSQKSPVANFDGPYKPLMLPDLSELDAETVIEAEQTFNGQVADTSSFPVETASNDPAQDLKAIAKEIGLSDSNLQILEGRHRKTDQPIRIVDYSVDEQYSYNQSLIASGAAQTVQPLRSIGSGKHQLRGLINSATQQREGLEEAFASGRRNKRESGAKYGF</sequence>
<dbReference type="PANTHER" id="PTHR13621:SF2">
    <property type="entry name" value="PROLINE-RICH PROTEIN PRCC"/>
    <property type="match status" value="1"/>
</dbReference>
<feature type="region of interest" description="Disordered" evidence="1">
    <location>
        <begin position="1"/>
        <end position="27"/>
    </location>
</feature>
<protein>
    <submittedName>
        <fullName evidence="2">Uncharacterized protein</fullName>
    </submittedName>
</protein>
<gene>
    <name evidence="2" type="ORF">LIPSTDRAFT_278516</name>
</gene>
<reference evidence="2 3" key="1">
    <citation type="journal article" date="2016" name="Proc. Natl. Acad. Sci. U.S.A.">
        <title>Comparative genomics of biotechnologically important yeasts.</title>
        <authorList>
            <person name="Riley R."/>
            <person name="Haridas S."/>
            <person name="Wolfe K.H."/>
            <person name="Lopes M.R."/>
            <person name="Hittinger C.T."/>
            <person name="Goeker M."/>
            <person name="Salamov A.A."/>
            <person name="Wisecaver J.H."/>
            <person name="Long T.M."/>
            <person name="Calvey C.H."/>
            <person name="Aerts A.L."/>
            <person name="Barry K.W."/>
            <person name="Choi C."/>
            <person name="Clum A."/>
            <person name="Coughlan A.Y."/>
            <person name="Deshpande S."/>
            <person name="Douglass A.P."/>
            <person name="Hanson S.J."/>
            <person name="Klenk H.-P."/>
            <person name="LaButti K.M."/>
            <person name="Lapidus A."/>
            <person name="Lindquist E.A."/>
            <person name="Lipzen A.M."/>
            <person name="Meier-Kolthoff J.P."/>
            <person name="Ohm R.A."/>
            <person name="Otillar R.P."/>
            <person name="Pangilinan J.L."/>
            <person name="Peng Y."/>
            <person name="Rokas A."/>
            <person name="Rosa C.A."/>
            <person name="Scheuner C."/>
            <person name="Sibirny A.A."/>
            <person name="Slot J.C."/>
            <person name="Stielow J.B."/>
            <person name="Sun H."/>
            <person name="Kurtzman C.P."/>
            <person name="Blackwell M."/>
            <person name="Grigoriev I.V."/>
            <person name="Jeffries T.W."/>
        </authorList>
    </citation>
    <scope>NUCLEOTIDE SEQUENCE [LARGE SCALE GENOMIC DNA]</scope>
    <source>
        <strain evidence="2 3">NRRL Y-11557</strain>
    </source>
</reference>
<dbReference type="Pfam" id="PF10253">
    <property type="entry name" value="PRCC"/>
    <property type="match status" value="1"/>
</dbReference>
<dbReference type="STRING" id="675824.A0A1E3Q5N0"/>
<dbReference type="GO" id="GO:0005634">
    <property type="term" value="C:nucleus"/>
    <property type="evidence" value="ECO:0007669"/>
    <property type="project" value="TreeGrafter"/>
</dbReference>
<organism evidence="2 3">
    <name type="scientific">Lipomyces starkeyi NRRL Y-11557</name>
    <dbReference type="NCBI Taxonomy" id="675824"/>
    <lineage>
        <taxon>Eukaryota</taxon>
        <taxon>Fungi</taxon>
        <taxon>Dikarya</taxon>
        <taxon>Ascomycota</taxon>
        <taxon>Saccharomycotina</taxon>
        <taxon>Lipomycetes</taxon>
        <taxon>Lipomycetales</taxon>
        <taxon>Lipomycetaceae</taxon>
        <taxon>Lipomyces</taxon>
    </lineage>
</organism>
<feature type="region of interest" description="Disordered" evidence="1">
    <location>
        <begin position="42"/>
        <end position="104"/>
    </location>
</feature>
<dbReference type="PANTHER" id="PTHR13621">
    <property type="entry name" value="PROLINE-RICH PROTEIN PRCC"/>
    <property type="match status" value="1"/>
</dbReference>